<dbReference type="Pfam" id="PF13376">
    <property type="entry name" value="OmdA"/>
    <property type="match status" value="1"/>
</dbReference>
<keyword evidence="2" id="KW-1185">Reference proteome</keyword>
<evidence type="ECO:0000313" key="2">
    <source>
        <dbReference type="Proteomes" id="UP001597521"/>
    </source>
</evidence>
<organism evidence="1 2">
    <name type="scientific">Devosia albogilva</name>
    <dbReference type="NCBI Taxonomy" id="429726"/>
    <lineage>
        <taxon>Bacteria</taxon>
        <taxon>Pseudomonadati</taxon>
        <taxon>Pseudomonadota</taxon>
        <taxon>Alphaproteobacteria</taxon>
        <taxon>Hyphomicrobiales</taxon>
        <taxon>Devosiaceae</taxon>
        <taxon>Devosia</taxon>
    </lineage>
</organism>
<accession>A0ABW5QLF9</accession>
<dbReference type="EMBL" id="JBHUNP010000001">
    <property type="protein sequence ID" value="MFD2648174.1"/>
    <property type="molecule type" value="Genomic_DNA"/>
</dbReference>
<proteinExistence type="predicted"/>
<dbReference type="RefSeq" id="WP_386833267.1">
    <property type="nucleotide sequence ID" value="NZ_JBHUNP010000001.1"/>
</dbReference>
<name>A0ABW5QLF9_9HYPH</name>
<gene>
    <name evidence="1" type="ORF">ACFSX5_10265</name>
</gene>
<reference evidence="2" key="1">
    <citation type="journal article" date="2019" name="Int. J. Syst. Evol. Microbiol.">
        <title>The Global Catalogue of Microorganisms (GCM) 10K type strain sequencing project: providing services to taxonomists for standard genome sequencing and annotation.</title>
        <authorList>
            <consortium name="The Broad Institute Genomics Platform"/>
            <consortium name="The Broad Institute Genome Sequencing Center for Infectious Disease"/>
            <person name="Wu L."/>
            <person name="Ma J."/>
        </authorList>
    </citation>
    <scope>NUCLEOTIDE SEQUENCE [LARGE SCALE GENOMIC DNA]</scope>
    <source>
        <strain evidence="2">CCM 7427</strain>
    </source>
</reference>
<protein>
    <submittedName>
        <fullName evidence="1">YdeI family protein</fullName>
    </submittedName>
</protein>
<dbReference type="Proteomes" id="UP001597521">
    <property type="component" value="Unassembled WGS sequence"/>
</dbReference>
<evidence type="ECO:0000313" key="1">
    <source>
        <dbReference type="EMBL" id="MFD2648174.1"/>
    </source>
</evidence>
<comment type="caution">
    <text evidence="1">The sequence shown here is derived from an EMBL/GenBank/DDBJ whole genome shotgun (WGS) entry which is preliminary data.</text>
</comment>
<sequence length="206" mass="22809">MAPVVVDPDKVREFPTQADFERWLAQHHATADEVWIRIFKKASGRASITPIEAIDSVLCWGWIDAIRKSWDDVSFVQRYTPRKPKSLWSQVNRDNVARLIAAGRMTEHGLKHVEAAKADGRWDAAYAAGSTMEMPEDLMAAIAANPAALATFEGLNKTNRFALAFRVGNLRTPAGRAKKIAAFVDMLARGETLHPQKQKAASAAQE</sequence>